<evidence type="ECO:0000256" key="6">
    <source>
        <dbReference type="SAM" id="MobiDB-lite"/>
    </source>
</evidence>
<dbReference type="SUPFAM" id="SSF103473">
    <property type="entry name" value="MFS general substrate transporter"/>
    <property type="match status" value="1"/>
</dbReference>
<keyword evidence="3 7" id="KW-0812">Transmembrane</keyword>
<dbReference type="GO" id="GO:0016020">
    <property type="term" value="C:membrane"/>
    <property type="evidence" value="ECO:0007669"/>
    <property type="project" value="UniProtKB-SubCell"/>
</dbReference>
<dbReference type="Pfam" id="PF05978">
    <property type="entry name" value="UNC-93"/>
    <property type="match status" value="1"/>
</dbReference>
<evidence type="ECO:0000256" key="1">
    <source>
        <dbReference type="ARBA" id="ARBA00004141"/>
    </source>
</evidence>
<dbReference type="PANTHER" id="PTHR19444:SF13">
    <property type="entry name" value="PROTEIN UNC-93 HOMOLOG A"/>
    <property type="match status" value="1"/>
</dbReference>
<proteinExistence type="inferred from homology"/>
<dbReference type="AlphaFoldDB" id="A0AAN9IQK2"/>
<feature type="transmembrane region" description="Helical" evidence="7">
    <location>
        <begin position="349"/>
        <end position="376"/>
    </location>
</feature>
<dbReference type="EMBL" id="JAYKXN010000005">
    <property type="protein sequence ID" value="KAK7284214.1"/>
    <property type="molecule type" value="Genomic_DNA"/>
</dbReference>
<evidence type="ECO:0000256" key="2">
    <source>
        <dbReference type="ARBA" id="ARBA00009172"/>
    </source>
</evidence>
<keyword evidence="9" id="KW-1185">Reference proteome</keyword>
<feature type="transmembrane region" description="Helical" evidence="7">
    <location>
        <begin position="388"/>
        <end position="406"/>
    </location>
</feature>
<dbReference type="InterPro" id="IPR010291">
    <property type="entry name" value="Ion_channel_UNC-93"/>
</dbReference>
<evidence type="ECO:0000256" key="4">
    <source>
        <dbReference type="ARBA" id="ARBA00022989"/>
    </source>
</evidence>
<dbReference type="Gene3D" id="1.20.1250.20">
    <property type="entry name" value="MFS general substrate transporter like domains"/>
    <property type="match status" value="1"/>
</dbReference>
<dbReference type="InterPro" id="IPR051951">
    <property type="entry name" value="UNC-93_regulatory"/>
</dbReference>
<sequence>MASPINRDEETPLVAADESPLPQPKTHTRDVHILSLAFLLIFLAYGAAQNLQSTLNTEDDLGTTSLGILYLSFMVFSVVASLVVRVLGSKKALLIGTTGYVLYVAANLKPNWYTLVPASLYLGFCASIIWVGQGTYLTSAARSHATDNNLHEGAVIGDFNGEFWAVYAFHQFIGNLITFTLLSDDKEGSTKGTTLLFVVFLVVMAFGTTLMCFLHKRSVNIKGQNELSGADAGACSSIKSLSRSLASALSDVKMLLVIPLIAYSGLQQAFVWAEFTKYVVTPVIGVSGVGSSMAAYGAFDGICSLLAGRLTSGLTSITSIVSVGVFAQAVVYVLLLLDFSISSGWLGTLYILFLAALLGIGDGVLMTQLNALIGMLFKHDTEGAFAQLKIWQSATIAVVFFLAPHITFKAVVVITLVSLFASFCSFLWLALKVEKAPSPSTS</sequence>
<evidence type="ECO:0000256" key="7">
    <source>
        <dbReference type="SAM" id="Phobius"/>
    </source>
</evidence>
<keyword evidence="5 7" id="KW-0472">Membrane</keyword>
<protein>
    <recommendedName>
        <fullName evidence="10">UNC93-like protein 3</fullName>
    </recommendedName>
</protein>
<comment type="subcellular location">
    <subcellularLocation>
        <location evidence="1">Membrane</location>
        <topology evidence="1">Multi-pass membrane protein</topology>
    </subcellularLocation>
</comment>
<feature type="transmembrane region" description="Helical" evidence="7">
    <location>
        <begin position="120"/>
        <end position="141"/>
    </location>
</feature>
<dbReference type="InterPro" id="IPR044771">
    <property type="entry name" value="UN933_plant"/>
</dbReference>
<feature type="transmembrane region" description="Helical" evidence="7">
    <location>
        <begin position="279"/>
        <end position="299"/>
    </location>
</feature>
<evidence type="ECO:0000313" key="8">
    <source>
        <dbReference type="EMBL" id="KAK7284214.1"/>
    </source>
</evidence>
<feature type="transmembrane region" description="Helical" evidence="7">
    <location>
        <begin position="412"/>
        <end position="431"/>
    </location>
</feature>
<dbReference type="CDD" id="cd17338">
    <property type="entry name" value="MFS_unc93_like"/>
    <property type="match status" value="1"/>
</dbReference>
<organism evidence="8 9">
    <name type="scientific">Clitoria ternatea</name>
    <name type="common">Butterfly pea</name>
    <dbReference type="NCBI Taxonomy" id="43366"/>
    <lineage>
        <taxon>Eukaryota</taxon>
        <taxon>Viridiplantae</taxon>
        <taxon>Streptophyta</taxon>
        <taxon>Embryophyta</taxon>
        <taxon>Tracheophyta</taxon>
        <taxon>Spermatophyta</taxon>
        <taxon>Magnoliopsida</taxon>
        <taxon>eudicotyledons</taxon>
        <taxon>Gunneridae</taxon>
        <taxon>Pentapetalae</taxon>
        <taxon>rosids</taxon>
        <taxon>fabids</taxon>
        <taxon>Fabales</taxon>
        <taxon>Fabaceae</taxon>
        <taxon>Papilionoideae</taxon>
        <taxon>50 kb inversion clade</taxon>
        <taxon>NPAAA clade</taxon>
        <taxon>indigoferoid/millettioid clade</taxon>
        <taxon>Phaseoleae</taxon>
        <taxon>Clitoria</taxon>
    </lineage>
</organism>
<name>A0AAN9IQK2_CLITE</name>
<dbReference type="GO" id="GO:0055075">
    <property type="term" value="P:potassium ion homeostasis"/>
    <property type="evidence" value="ECO:0007669"/>
    <property type="project" value="InterPro"/>
</dbReference>
<dbReference type="PANTHER" id="PTHR19444">
    <property type="entry name" value="UNC-93 RELATED"/>
    <property type="match status" value="1"/>
</dbReference>
<accession>A0AAN9IQK2</accession>
<feature type="transmembrane region" description="Helical" evidence="7">
    <location>
        <begin position="311"/>
        <end position="337"/>
    </location>
</feature>
<comment type="similarity">
    <text evidence="2">Belongs to the unc-93 family.</text>
</comment>
<feature type="transmembrane region" description="Helical" evidence="7">
    <location>
        <begin position="31"/>
        <end position="48"/>
    </location>
</feature>
<dbReference type="Proteomes" id="UP001359559">
    <property type="component" value="Unassembled WGS sequence"/>
</dbReference>
<evidence type="ECO:0000256" key="3">
    <source>
        <dbReference type="ARBA" id="ARBA00022692"/>
    </source>
</evidence>
<comment type="caution">
    <text evidence="8">The sequence shown here is derived from an EMBL/GenBank/DDBJ whole genome shotgun (WGS) entry which is preliminary data.</text>
</comment>
<evidence type="ECO:0000256" key="5">
    <source>
        <dbReference type="ARBA" id="ARBA00023136"/>
    </source>
</evidence>
<evidence type="ECO:0000313" key="9">
    <source>
        <dbReference type="Proteomes" id="UP001359559"/>
    </source>
</evidence>
<evidence type="ECO:0008006" key="10">
    <source>
        <dbReference type="Google" id="ProtNLM"/>
    </source>
</evidence>
<keyword evidence="4 7" id="KW-1133">Transmembrane helix</keyword>
<feature type="transmembrane region" description="Helical" evidence="7">
    <location>
        <begin position="68"/>
        <end position="87"/>
    </location>
</feature>
<feature type="compositionally biased region" description="Basic and acidic residues" evidence="6">
    <location>
        <begin position="1"/>
        <end position="10"/>
    </location>
</feature>
<gene>
    <name evidence="8" type="ORF">RJT34_18956</name>
</gene>
<reference evidence="8 9" key="1">
    <citation type="submission" date="2024-01" db="EMBL/GenBank/DDBJ databases">
        <title>The genomes of 5 underutilized Papilionoideae crops provide insights into root nodulation and disease resistance.</title>
        <authorList>
            <person name="Yuan L."/>
        </authorList>
    </citation>
    <scope>NUCLEOTIDE SEQUENCE [LARGE SCALE GENOMIC DNA]</scope>
    <source>
        <strain evidence="8">LY-2023</strain>
        <tissue evidence="8">Leaf</tissue>
    </source>
</reference>
<feature type="transmembrane region" description="Helical" evidence="7">
    <location>
        <begin position="194"/>
        <end position="214"/>
    </location>
</feature>
<feature type="region of interest" description="Disordered" evidence="6">
    <location>
        <begin position="1"/>
        <end position="25"/>
    </location>
</feature>
<dbReference type="InterPro" id="IPR036259">
    <property type="entry name" value="MFS_trans_sf"/>
</dbReference>